<accession>I7J0D0</accession>
<gene>
    <name evidence="1" type="ORF">BN53_06005</name>
</gene>
<organism evidence="1 2">
    <name type="scientific">Lactobacillus pasteurii DSM 23907 = CRBIP 24.76</name>
    <dbReference type="NCBI Taxonomy" id="1423790"/>
    <lineage>
        <taxon>Bacteria</taxon>
        <taxon>Bacillati</taxon>
        <taxon>Bacillota</taxon>
        <taxon>Bacilli</taxon>
        <taxon>Lactobacillales</taxon>
        <taxon>Lactobacillaceae</taxon>
        <taxon>Lactobacillus</taxon>
    </lineage>
</organism>
<dbReference type="EMBL" id="CAKD01000023">
    <property type="protein sequence ID" value="CCI85637.1"/>
    <property type="molecule type" value="Genomic_DNA"/>
</dbReference>
<sequence length="39" mass="4661">MKAIVNYDILPMLTEYWFDDQAKLQEWESILRNAVDDEG</sequence>
<name>I7J0D0_9LACO</name>
<reference evidence="1 2" key="1">
    <citation type="submission" date="2012-06" db="EMBL/GenBank/DDBJ databases">
        <title>Draft Genome Sequence of Lactobacillus pasteurii CRBIP 24.76T.</title>
        <authorList>
            <person name="Cousin S."/>
            <person name="Bouchier C."/>
            <person name="Loux V."/>
            <person name="Ma L."/>
            <person name="Creno S."/>
            <person name="Bizet C."/>
            <person name="Clermont D."/>
        </authorList>
    </citation>
    <scope>NUCLEOTIDE SEQUENCE [LARGE SCALE GENOMIC DNA]</scope>
    <source>
        <strain evidence="2">CRBIP 24.76T</strain>
    </source>
</reference>
<keyword evidence="2" id="KW-1185">Reference proteome</keyword>
<evidence type="ECO:0000313" key="1">
    <source>
        <dbReference type="EMBL" id="CCI85637.1"/>
    </source>
</evidence>
<evidence type="ECO:0000313" key="2">
    <source>
        <dbReference type="Proteomes" id="UP000009311"/>
    </source>
</evidence>
<dbReference type="AlphaFoldDB" id="I7J0D0"/>
<comment type="caution">
    <text evidence="1">The sequence shown here is derived from an EMBL/GenBank/DDBJ whole genome shotgun (WGS) entry which is preliminary data.</text>
</comment>
<protein>
    <submittedName>
        <fullName evidence="1">Uncharacterized protein</fullName>
    </submittedName>
</protein>
<proteinExistence type="predicted"/>
<dbReference type="STRING" id="1423790.BN53_06005"/>
<dbReference type="Proteomes" id="UP000009311">
    <property type="component" value="Unassembled WGS sequence"/>
</dbReference>